<dbReference type="Gene3D" id="3.40.1110.10">
    <property type="entry name" value="Calcium-transporting ATPase, cytoplasmic domain N"/>
    <property type="match status" value="1"/>
</dbReference>
<dbReference type="Pfam" id="PF00122">
    <property type="entry name" value="E1-E2_ATPase"/>
    <property type="match status" value="1"/>
</dbReference>
<feature type="transmembrane region" description="Helical" evidence="19">
    <location>
        <begin position="752"/>
        <end position="776"/>
    </location>
</feature>
<evidence type="ECO:0000256" key="18">
    <source>
        <dbReference type="ARBA" id="ARBA00023136"/>
    </source>
</evidence>
<dbReference type="SUPFAM" id="SSF56784">
    <property type="entry name" value="HAD-like"/>
    <property type="match status" value="1"/>
</dbReference>
<feature type="transmembrane region" description="Helical" evidence="19">
    <location>
        <begin position="188"/>
        <end position="209"/>
    </location>
</feature>
<dbReference type="GO" id="GO:0005886">
    <property type="term" value="C:plasma membrane"/>
    <property type="evidence" value="ECO:0007669"/>
    <property type="project" value="UniProtKB-SubCell"/>
</dbReference>
<keyword evidence="15 19" id="KW-1133">Transmembrane helix</keyword>
<evidence type="ECO:0000256" key="11">
    <source>
        <dbReference type="ARBA" id="ARBA00022796"/>
    </source>
</evidence>
<keyword evidence="17" id="KW-0406">Ion transport</keyword>
<dbReference type="InterPro" id="IPR036163">
    <property type="entry name" value="HMA_dom_sf"/>
</dbReference>
<dbReference type="FunFam" id="3.40.50.1000:FF:000144">
    <property type="entry name" value="copper-transporting ATPase 1 isoform X2"/>
    <property type="match status" value="1"/>
</dbReference>
<name>A0A1G8XGG5_9EURY</name>
<dbReference type="CDD" id="cd02094">
    <property type="entry name" value="P-type_ATPase_Cu-like"/>
    <property type="match status" value="1"/>
</dbReference>
<dbReference type="PRINTS" id="PR00120">
    <property type="entry name" value="HATPASE"/>
</dbReference>
<dbReference type="NCBIfam" id="TIGR01494">
    <property type="entry name" value="ATPase_P-type"/>
    <property type="match status" value="1"/>
</dbReference>
<dbReference type="PROSITE" id="PS01047">
    <property type="entry name" value="HMA_1"/>
    <property type="match status" value="2"/>
</dbReference>
<dbReference type="GO" id="GO:0016887">
    <property type="term" value="F:ATP hydrolysis activity"/>
    <property type="evidence" value="ECO:0007669"/>
    <property type="project" value="InterPro"/>
</dbReference>
<dbReference type="PROSITE" id="PS50846">
    <property type="entry name" value="HMA_2"/>
    <property type="match status" value="2"/>
</dbReference>
<dbReference type="EC" id="7.2.2.8" evidence="3"/>
<feature type="transmembrane region" description="Helical" evidence="19">
    <location>
        <begin position="782"/>
        <end position="801"/>
    </location>
</feature>
<evidence type="ECO:0000256" key="6">
    <source>
        <dbReference type="ARBA" id="ARBA00022553"/>
    </source>
</evidence>
<dbReference type="InterPro" id="IPR059000">
    <property type="entry name" value="ATPase_P-type_domA"/>
</dbReference>
<dbReference type="AlphaFoldDB" id="A0A1G8XGG5"/>
<feature type="transmembrane region" description="Helical" evidence="19">
    <location>
        <begin position="436"/>
        <end position="459"/>
    </location>
</feature>
<dbReference type="InterPro" id="IPR001757">
    <property type="entry name" value="P_typ_ATPase"/>
</dbReference>
<dbReference type="InterPro" id="IPR018303">
    <property type="entry name" value="ATPase_P-typ_P_site"/>
</dbReference>
<dbReference type="NCBIfam" id="TIGR01511">
    <property type="entry name" value="ATPase-IB1_Cu"/>
    <property type="match status" value="1"/>
</dbReference>
<dbReference type="InterPro" id="IPR027256">
    <property type="entry name" value="P-typ_ATPase_IB"/>
</dbReference>
<dbReference type="SFLD" id="SFLDS00003">
    <property type="entry name" value="Haloacid_Dehalogenase"/>
    <property type="match status" value="1"/>
</dbReference>
<dbReference type="GO" id="GO:0005524">
    <property type="term" value="F:ATP binding"/>
    <property type="evidence" value="ECO:0007669"/>
    <property type="project" value="UniProtKB-KW"/>
</dbReference>
<dbReference type="InterPro" id="IPR036412">
    <property type="entry name" value="HAD-like_sf"/>
</dbReference>
<dbReference type="EMBL" id="FNFT01000001">
    <property type="protein sequence ID" value="SDJ89374.1"/>
    <property type="molecule type" value="Genomic_DNA"/>
</dbReference>
<keyword evidence="4" id="KW-0813">Transport</keyword>
<dbReference type="InterPro" id="IPR023299">
    <property type="entry name" value="ATPase_P-typ_cyto_dom_N"/>
</dbReference>
<dbReference type="RefSeq" id="WP_066957003.1">
    <property type="nucleotide sequence ID" value="NZ_BCNX01000006.1"/>
</dbReference>
<dbReference type="SFLD" id="SFLDF00027">
    <property type="entry name" value="p-type_atpase"/>
    <property type="match status" value="1"/>
</dbReference>
<dbReference type="InterPro" id="IPR017969">
    <property type="entry name" value="Heavy-metal-associated_CS"/>
</dbReference>
<evidence type="ECO:0000313" key="22">
    <source>
        <dbReference type="Proteomes" id="UP000326500"/>
    </source>
</evidence>
<comment type="similarity">
    <text evidence="2">Belongs to the cation transport ATPase (P-type) (TC 3.A.3) family. Type IB subfamily.</text>
</comment>
<keyword evidence="8" id="KW-0479">Metal-binding</keyword>
<dbReference type="Pfam" id="PF00403">
    <property type="entry name" value="HMA"/>
    <property type="match status" value="2"/>
</dbReference>
<dbReference type="NCBIfam" id="TIGR01525">
    <property type="entry name" value="ATPase-IB_hvy"/>
    <property type="match status" value="1"/>
</dbReference>
<dbReference type="InterPro" id="IPR044492">
    <property type="entry name" value="P_typ_ATPase_HD_dom"/>
</dbReference>
<dbReference type="PANTHER" id="PTHR43520">
    <property type="entry name" value="ATP7, ISOFORM B"/>
    <property type="match status" value="1"/>
</dbReference>
<organism evidence="21 22">
    <name type="scientific">Methanoculleus thermophilus</name>
    <dbReference type="NCBI Taxonomy" id="2200"/>
    <lineage>
        <taxon>Archaea</taxon>
        <taxon>Methanobacteriati</taxon>
        <taxon>Methanobacteriota</taxon>
        <taxon>Stenosarchaea group</taxon>
        <taxon>Methanomicrobia</taxon>
        <taxon>Methanomicrobiales</taxon>
        <taxon>Methanomicrobiaceae</taxon>
        <taxon>Methanoculleus</taxon>
    </lineage>
</organism>
<dbReference type="PROSITE" id="PS00154">
    <property type="entry name" value="ATPASE_E1_E2"/>
    <property type="match status" value="1"/>
</dbReference>
<evidence type="ECO:0000256" key="15">
    <source>
        <dbReference type="ARBA" id="ARBA00022989"/>
    </source>
</evidence>
<dbReference type="InterPro" id="IPR008250">
    <property type="entry name" value="ATPase_P-typ_transduc_dom_A_sf"/>
</dbReference>
<proteinExistence type="inferred from homology"/>
<dbReference type="Proteomes" id="UP000326500">
    <property type="component" value="Unassembled WGS sequence"/>
</dbReference>
<gene>
    <name evidence="21" type="ORF">SAMN04488571_101412</name>
</gene>
<dbReference type="GO" id="GO:0005507">
    <property type="term" value="F:copper ion binding"/>
    <property type="evidence" value="ECO:0007669"/>
    <property type="project" value="InterPro"/>
</dbReference>
<feature type="transmembrane region" description="Helical" evidence="19">
    <location>
        <begin position="258"/>
        <end position="275"/>
    </location>
</feature>
<feature type="domain" description="HMA" evidence="20">
    <location>
        <begin position="74"/>
        <end position="140"/>
    </location>
</feature>
<feature type="domain" description="HMA" evidence="20">
    <location>
        <begin position="6"/>
        <end position="72"/>
    </location>
</feature>
<dbReference type="Gene3D" id="2.70.150.10">
    <property type="entry name" value="Calcium-transporting ATPase, cytoplasmic transduction domain A"/>
    <property type="match status" value="1"/>
</dbReference>
<dbReference type="PANTHER" id="PTHR43520:SF8">
    <property type="entry name" value="P-TYPE CU(+) TRANSPORTER"/>
    <property type="match status" value="1"/>
</dbReference>
<evidence type="ECO:0000256" key="8">
    <source>
        <dbReference type="ARBA" id="ARBA00022723"/>
    </source>
</evidence>
<keyword evidence="16" id="KW-0186">Copper</keyword>
<keyword evidence="11" id="KW-0187">Copper transport</keyword>
<evidence type="ECO:0000256" key="7">
    <source>
        <dbReference type="ARBA" id="ARBA00022692"/>
    </source>
</evidence>
<dbReference type="GO" id="GO:0140581">
    <property type="term" value="F:P-type monovalent copper transporter activity"/>
    <property type="evidence" value="ECO:0007669"/>
    <property type="project" value="UniProtKB-EC"/>
</dbReference>
<dbReference type="SFLD" id="SFLDG00002">
    <property type="entry name" value="C1.7:_P-type_atpase_like"/>
    <property type="match status" value="1"/>
</dbReference>
<dbReference type="InterPro" id="IPR023298">
    <property type="entry name" value="ATPase_P-typ_TM_dom_sf"/>
</dbReference>
<dbReference type="Gene3D" id="3.40.50.1000">
    <property type="entry name" value="HAD superfamily/HAD-like"/>
    <property type="match status" value="1"/>
</dbReference>
<dbReference type="OrthoDB" id="8588at2157"/>
<dbReference type="NCBIfam" id="TIGR00003">
    <property type="entry name" value="copper ion binding protein"/>
    <property type="match status" value="2"/>
</dbReference>
<keyword evidence="13" id="KW-0460">Magnesium</keyword>
<evidence type="ECO:0000256" key="2">
    <source>
        <dbReference type="ARBA" id="ARBA00006024"/>
    </source>
</evidence>
<dbReference type="SUPFAM" id="SSF81665">
    <property type="entry name" value="Calcium ATPase, transmembrane domain M"/>
    <property type="match status" value="1"/>
</dbReference>
<dbReference type="InterPro" id="IPR023214">
    <property type="entry name" value="HAD_sf"/>
</dbReference>
<dbReference type="InterPro" id="IPR006121">
    <property type="entry name" value="HMA_dom"/>
</dbReference>
<evidence type="ECO:0000256" key="10">
    <source>
        <dbReference type="ARBA" id="ARBA00022741"/>
    </source>
</evidence>
<keyword evidence="7 19" id="KW-0812">Transmembrane</keyword>
<dbReference type="Pfam" id="PF00702">
    <property type="entry name" value="Hydrolase"/>
    <property type="match status" value="1"/>
</dbReference>
<feature type="transmembrane region" description="Helical" evidence="19">
    <location>
        <begin position="230"/>
        <end position="252"/>
    </location>
</feature>
<feature type="transmembrane region" description="Helical" evidence="19">
    <location>
        <begin position="163"/>
        <end position="182"/>
    </location>
</feature>
<evidence type="ECO:0000256" key="12">
    <source>
        <dbReference type="ARBA" id="ARBA00022840"/>
    </source>
</evidence>
<dbReference type="InterPro" id="IPR006122">
    <property type="entry name" value="HMA_Cu_ion-bd"/>
</dbReference>
<evidence type="ECO:0000256" key="14">
    <source>
        <dbReference type="ARBA" id="ARBA00022967"/>
    </source>
</evidence>
<sequence>MPEEKRTAELKITGMHCASCALNIERALQDRDDVYDARVNLAAETVAIEYDPTKASLTDLERTITDAGYEVVRSEVTARIGGMVCAACAQVIEASLANLEGVYEARVNLATEDAHVVYNPALVTIPDIRAAIEEAGYQYLGLEEEVTEDVEERMREADLRDKFRRFTIGFAVSIPLFFYMLFGMPGAAALPVSINLIMLLITLPVFLYVSTPIFKTAAASLRNRALTMDVMYAMGIGVAYGSSILGTFDIVLTPEFNFYETAVMLAAFLTLGRYLEARAKGRTSEAIKKLIGLRPKTATVIRDGREIETRIEDVVVGDVVLVRPGEMVPVDGVVVGGESSVDESMITGEPIPIDKREGSEVVGGTLNMNGVLRIRAEKIGKDMVLSQIIRLVRDAQGSRPPVERIADVAVSYFIPVVLVIAIGAFLIWYVGLNASLLFALTVLISILVVACPCALGLATPTAVTVGIGRGAELGLLIRNGEALEISEKLTTIVFDKTGTLTRGKPDVTDIVAFGLPEDRLLALAAAVEKNSQHPLGEAVVRRAESAGVAIPASTQFTTYGGLGVSAVVEGTEILIGNQPFLLERGIAIPPKAEMRITAFQDVGKTAILVAAGGELAGIIAIADTLKPTARTAIADLKRMGLSVVMITGDNPRTANAIAREVGITDVHAGVLPQEKAQEVRALQKRGEVVAFVGDGINDAPALAQADVGIAIGSGTDVAIESGDVVLIRDDLVDAVAAVELSRKVMSRIKQNLFWAFAYNAALIPLAAGVLYPVFGITFQPEYAALAMALSSVTVVSLSLLLKRYIPPAKRGILSEVDTHGT</sequence>
<dbReference type="PRINTS" id="PR00119">
    <property type="entry name" value="CATATPASE"/>
</dbReference>
<dbReference type="GO" id="GO:0055070">
    <property type="term" value="P:copper ion homeostasis"/>
    <property type="evidence" value="ECO:0007669"/>
    <property type="project" value="TreeGrafter"/>
</dbReference>
<evidence type="ECO:0000256" key="3">
    <source>
        <dbReference type="ARBA" id="ARBA00012517"/>
    </source>
</evidence>
<keyword evidence="5" id="KW-1003">Cell membrane</keyword>
<dbReference type="STRING" id="2200.GCA_001571405_01158"/>
<evidence type="ECO:0000259" key="20">
    <source>
        <dbReference type="PROSITE" id="PS50846"/>
    </source>
</evidence>
<evidence type="ECO:0000256" key="4">
    <source>
        <dbReference type="ARBA" id="ARBA00022448"/>
    </source>
</evidence>
<keyword evidence="6" id="KW-0597">Phosphoprotein</keyword>
<keyword evidence="10" id="KW-0547">Nucleotide-binding</keyword>
<comment type="subcellular location">
    <subcellularLocation>
        <location evidence="1">Cell membrane</location>
        <topology evidence="1">Multi-pass membrane protein</topology>
    </subcellularLocation>
</comment>
<feature type="transmembrane region" description="Helical" evidence="19">
    <location>
        <begin position="409"/>
        <end position="430"/>
    </location>
</feature>
<keyword evidence="9" id="KW-0677">Repeat</keyword>
<dbReference type="SUPFAM" id="SSF81653">
    <property type="entry name" value="Calcium ATPase, transduction domain A"/>
    <property type="match status" value="1"/>
</dbReference>
<accession>A0A1G8XGG5</accession>
<keyword evidence="18 19" id="KW-0472">Membrane</keyword>
<keyword evidence="22" id="KW-1185">Reference proteome</keyword>
<dbReference type="GO" id="GO:0043682">
    <property type="term" value="F:P-type divalent copper transporter activity"/>
    <property type="evidence" value="ECO:0007669"/>
    <property type="project" value="TreeGrafter"/>
</dbReference>
<keyword evidence="12" id="KW-0067">ATP-binding</keyword>
<evidence type="ECO:0000256" key="13">
    <source>
        <dbReference type="ARBA" id="ARBA00022842"/>
    </source>
</evidence>
<evidence type="ECO:0000313" key="21">
    <source>
        <dbReference type="EMBL" id="SDJ89374.1"/>
    </source>
</evidence>
<evidence type="ECO:0000256" key="5">
    <source>
        <dbReference type="ARBA" id="ARBA00022475"/>
    </source>
</evidence>
<dbReference type="FunFam" id="2.70.150.10:FF:000002">
    <property type="entry name" value="Copper-transporting ATPase 1, putative"/>
    <property type="match status" value="1"/>
</dbReference>
<evidence type="ECO:0000256" key="16">
    <source>
        <dbReference type="ARBA" id="ARBA00023008"/>
    </source>
</evidence>
<reference evidence="21 22" key="1">
    <citation type="submission" date="2016-10" db="EMBL/GenBank/DDBJ databases">
        <authorList>
            <person name="Varghese N."/>
            <person name="Submissions S."/>
        </authorList>
    </citation>
    <scope>NUCLEOTIDE SEQUENCE [LARGE SCALE GENOMIC DNA]</scope>
    <source>
        <strain evidence="21 22">DSM 2373</strain>
    </source>
</reference>
<protein>
    <recommendedName>
        <fullName evidence="3">P-type Cu(+) transporter</fullName>
        <ecNumber evidence="3">7.2.2.8</ecNumber>
    </recommendedName>
</protein>
<evidence type="ECO:0000256" key="9">
    <source>
        <dbReference type="ARBA" id="ARBA00022737"/>
    </source>
</evidence>
<evidence type="ECO:0000256" key="1">
    <source>
        <dbReference type="ARBA" id="ARBA00004651"/>
    </source>
</evidence>
<dbReference type="SUPFAM" id="SSF55008">
    <property type="entry name" value="HMA, heavy metal-associated domain"/>
    <property type="match status" value="2"/>
</dbReference>
<evidence type="ECO:0000256" key="17">
    <source>
        <dbReference type="ARBA" id="ARBA00023065"/>
    </source>
</evidence>
<dbReference type="Gene3D" id="3.30.70.100">
    <property type="match status" value="2"/>
</dbReference>
<keyword evidence="14" id="KW-1278">Translocase</keyword>
<dbReference type="FunFam" id="3.30.70.100:FF:000005">
    <property type="entry name" value="Copper-exporting P-type ATPase A"/>
    <property type="match status" value="2"/>
</dbReference>
<dbReference type="CDD" id="cd00371">
    <property type="entry name" value="HMA"/>
    <property type="match status" value="2"/>
</dbReference>
<evidence type="ECO:0000256" key="19">
    <source>
        <dbReference type="SAM" id="Phobius"/>
    </source>
</evidence>